<comment type="caution">
    <text evidence="2">The sequence shown here is derived from an EMBL/GenBank/DDBJ whole genome shotgun (WGS) entry which is preliminary data.</text>
</comment>
<dbReference type="EMBL" id="JACBYR010000001">
    <property type="protein sequence ID" value="NYE84107.1"/>
    <property type="molecule type" value="Genomic_DNA"/>
</dbReference>
<accession>A0A7Y9LMX6</accession>
<keyword evidence="3" id="KW-1185">Reference proteome</keyword>
<dbReference type="Pfam" id="PF10116">
    <property type="entry name" value="Host_attach"/>
    <property type="match status" value="1"/>
</dbReference>
<dbReference type="RefSeq" id="WP_179587837.1">
    <property type="nucleotide sequence ID" value="NZ_JACBYR010000001.1"/>
</dbReference>
<proteinExistence type="predicted"/>
<dbReference type="InterPro" id="IPR019291">
    <property type="entry name" value="Host_attachment_protein"/>
</dbReference>
<evidence type="ECO:0000313" key="2">
    <source>
        <dbReference type="EMBL" id="NYE84107.1"/>
    </source>
</evidence>
<sequence>MKTIWVLVADEAIARILRWPENGGQLEPVEELTDPDAHASGTDLRRDAYGRRSGSATHQARQDTPHRLQAVSSVTSSAGEAEQHVEAGQFATHVAEHLGKAVQQKRFDELRIAAAPRFLGALRKALPPQVASLVTTELNKDLVHAQNDELTQRFFGEKTA</sequence>
<protein>
    <submittedName>
        <fullName evidence="2">Protein required for attachment to host cells</fullName>
    </submittedName>
</protein>
<evidence type="ECO:0000256" key="1">
    <source>
        <dbReference type="SAM" id="MobiDB-lite"/>
    </source>
</evidence>
<dbReference type="Proteomes" id="UP000542125">
    <property type="component" value="Unassembled WGS sequence"/>
</dbReference>
<name>A0A7Y9LMX6_9BURK</name>
<feature type="region of interest" description="Disordered" evidence="1">
    <location>
        <begin position="26"/>
        <end position="86"/>
    </location>
</feature>
<evidence type="ECO:0000313" key="3">
    <source>
        <dbReference type="Proteomes" id="UP000542125"/>
    </source>
</evidence>
<dbReference type="AlphaFoldDB" id="A0A7Y9LMX6"/>
<reference evidence="2 3" key="1">
    <citation type="submission" date="2020-07" db="EMBL/GenBank/DDBJ databases">
        <title>Genomic Encyclopedia of Type Strains, Phase IV (KMG-V): Genome sequencing to study the core and pangenomes of soil and plant-associated prokaryotes.</title>
        <authorList>
            <person name="Whitman W."/>
        </authorList>
    </citation>
    <scope>NUCLEOTIDE SEQUENCE [LARGE SCALE GENOMIC DNA]</scope>
    <source>
        <strain evidence="2 3">SAS40</strain>
    </source>
</reference>
<organism evidence="2 3">
    <name type="scientific">Pigmentiphaga litoralis</name>
    <dbReference type="NCBI Taxonomy" id="516702"/>
    <lineage>
        <taxon>Bacteria</taxon>
        <taxon>Pseudomonadati</taxon>
        <taxon>Pseudomonadota</taxon>
        <taxon>Betaproteobacteria</taxon>
        <taxon>Burkholderiales</taxon>
        <taxon>Alcaligenaceae</taxon>
        <taxon>Pigmentiphaga</taxon>
    </lineage>
</organism>
<gene>
    <name evidence="2" type="ORF">FHW18_003378</name>
</gene>